<dbReference type="InterPro" id="IPR000608">
    <property type="entry name" value="UBC"/>
</dbReference>
<evidence type="ECO:0000259" key="4">
    <source>
        <dbReference type="PROSITE" id="PS50181"/>
    </source>
</evidence>
<feature type="domain" description="UBC core" evidence="3">
    <location>
        <begin position="1"/>
        <end position="152"/>
    </location>
</feature>
<dbReference type="PANTHER" id="PTHR24067">
    <property type="entry name" value="UBIQUITIN-CONJUGATING ENZYME E2"/>
    <property type="match status" value="1"/>
</dbReference>
<dbReference type="InterPro" id="IPR001810">
    <property type="entry name" value="F-box_dom"/>
</dbReference>
<name>A0ABQ0G7T3_9PEZI</name>
<keyword evidence="6" id="KW-1185">Reference proteome</keyword>
<dbReference type="Pfam" id="PF00179">
    <property type="entry name" value="UQ_con"/>
    <property type="match status" value="1"/>
</dbReference>
<dbReference type="PROSITE" id="PS50181">
    <property type="entry name" value="FBOX"/>
    <property type="match status" value="1"/>
</dbReference>
<proteinExistence type="predicted"/>
<gene>
    <name evidence="5" type="ORF">MFIFM68171_03934</name>
</gene>
<dbReference type="CDD" id="cd00195">
    <property type="entry name" value="UBCc_UEV"/>
    <property type="match status" value="1"/>
</dbReference>
<dbReference type="SUPFAM" id="SSF54495">
    <property type="entry name" value="UBC-like"/>
    <property type="match status" value="1"/>
</dbReference>
<evidence type="ECO:0000256" key="1">
    <source>
        <dbReference type="ARBA" id="ARBA00022786"/>
    </source>
</evidence>
<dbReference type="GeneID" id="98174677"/>
<evidence type="ECO:0000313" key="6">
    <source>
        <dbReference type="Proteomes" id="UP001628179"/>
    </source>
</evidence>
<dbReference type="Gene3D" id="3.10.110.10">
    <property type="entry name" value="Ubiquitin Conjugating Enzyme"/>
    <property type="match status" value="1"/>
</dbReference>
<dbReference type="InterPro" id="IPR050113">
    <property type="entry name" value="Ub_conjugating_enzyme"/>
</dbReference>
<keyword evidence="1" id="KW-0833">Ubl conjugation pathway</keyword>
<feature type="domain" description="F-box" evidence="4">
    <location>
        <begin position="187"/>
        <end position="235"/>
    </location>
</feature>
<dbReference type="CDD" id="cd09917">
    <property type="entry name" value="F-box_SF"/>
    <property type="match status" value="1"/>
</dbReference>
<protein>
    <recommendedName>
        <fullName evidence="7">UBC core domain-containing protein</fullName>
    </recommendedName>
</protein>
<dbReference type="Proteomes" id="UP001628179">
    <property type="component" value="Unassembled WGS sequence"/>
</dbReference>
<evidence type="ECO:0008006" key="7">
    <source>
        <dbReference type="Google" id="ProtNLM"/>
    </source>
</evidence>
<dbReference type="PROSITE" id="PS50127">
    <property type="entry name" value="UBC_2"/>
    <property type="match status" value="1"/>
</dbReference>
<dbReference type="InterPro" id="IPR036047">
    <property type="entry name" value="F-box-like_dom_sf"/>
</dbReference>
<feature type="region of interest" description="Disordered" evidence="2">
    <location>
        <begin position="497"/>
        <end position="521"/>
    </location>
</feature>
<dbReference type="InterPro" id="IPR016135">
    <property type="entry name" value="UBQ-conjugating_enzyme/RWD"/>
</dbReference>
<evidence type="ECO:0000259" key="3">
    <source>
        <dbReference type="PROSITE" id="PS50127"/>
    </source>
</evidence>
<sequence>MPTDLRKRLLQDITDLKTKPYPNIELKIRDDDVSTACLILTPEKWEPLHLSVFFHNRYPLSAPTVRVDTRTTHPNVFDNYICASILNTEEGYTPAYTLKGIAIQLLSFFSSDSIEQDWGGSVQLDQFRAATKREPYSPYHCRRCHFRSEPPKRPIPGSTYVTDGEAAQPSVASTAVAPSEAKINLRLFFIDRLPPEVLLRILDVLDFEDLTSFSRAWKRVSRLITDFDIVRLRELQCFVLKESYLSEALGVGVCIVGSGRQGSLQSEFDLISHKAYHVYKIRKSIHGVSFQHWLPLPLSQGHWRRVSHDAQKALLSISKAAKMKDSVTVLYAFMNDIVVRLNSDLLRWSDRTQGMERSTLRHASEKAIESYFHLFHLLLCLATGPGGEGIVRDANRMIRAFMSGKTHKQAIPSLGYLLIALLISDIQPTEALMKAIVKEAIIRNVVWMLDRKGAGMAELGYLESDAISTYRLKKTFEGSRTSYRLLMFSQLFRATARPGSAEPRPANAPSSTSTPTSSRKSLTQLRDELFARHGAAPPGTAARLASEVRRLQQIDDFPSFLREMGVDVPSASTFTAFLRYTVKASTEKGYSKPTDVFFESLASLRIHRDPSISADTVQKELHERGKVVRSLPSVEFAINRGQINFFPQ</sequence>
<evidence type="ECO:0000313" key="5">
    <source>
        <dbReference type="EMBL" id="GAB1313724.1"/>
    </source>
</evidence>
<feature type="compositionally biased region" description="Low complexity" evidence="2">
    <location>
        <begin position="509"/>
        <end position="518"/>
    </location>
</feature>
<evidence type="ECO:0000256" key="2">
    <source>
        <dbReference type="SAM" id="MobiDB-lite"/>
    </source>
</evidence>
<dbReference type="EMBL" id="BAAFSV010000002">
    <property type="protein sequence ID" value="GAB1313724.1"/>
    <property type="molecule type" value="Genomic_DNA"/>
</dbReference>
<accession>A0ABQ0G7T3</accession>
<organism evidence="5 6">
    <name type="scientific">Madurella fahalii</name>
    <dbReference type="NCBI Taxonomy" id="1157608"/>
    <lineage>
        <taxon>Eukaryota</taxon>
        <taxon>Fungi</taxon>
        <taxon>Dikarya</taxon>
        <taxon>Ascomycota</taxon>
        <taxon>Pezizomycotina</taxon>
        <taxon>Sordariomycetes</taxon>
        <taxon>Sordariomycetidae</taxon>
        <taxon>Sordariales</taxon>
        <taxon>Sordariales incertae sedis</taxon>
        <taxon>Madurella</taxon>
    </lineage>
</organism>
<reference evidence="5 6" key="1">
    <citation type="submission" date="2024-09" db="EMBL/GenBank/DDBJ databases">
        <title>Itraconazole resistance in Madurella fahalii resulting from another homologue of gene encoding cytochrome P450 14-alpha sterol demethylase (CYP51).</title>
        <authorList>
            <person name="Yoshioka I."/>
            <person name="Fahal A.H."/>
            <person name="Kaneko S."/>
            <person name="Yaguchi T."/>
        </authorList>
    </citation>
    <scope>NUCLEOTIDE SEQUENCE [LARGE SCALE GENOMIC DNA]</scope>
    <source>
        <strain evidence="5 6">IFM 68171</strain>
    </source>
</reference>
<comment type="caution">
    <text evidence="5">The sequence shown here is derived from an EMBL/GenBank/DDBJ whole genome shotgun (WGS) entry which is preliminary data.</text>
</comment>
<dbReference type="SUPFAM" id="SSF81383">
    <property type="entry name" value="F-box domain"/>
    <property type="match status" value="1"/>
</dbReference>
<dbReference type="RefSeq" id="XP_070915455.1">
    <property type="nucleotide sequence ID" value="XM_071059354.1"/>
</dbReference>